<accession>A0A397Q109</accession>
<dbReference type="SUPFAM" id="SSF159501">
    <property type="entry name" value="EreA/ChaN-like"/>
    <property type="match status" value="1"/>
</dbReference>
<dbReference type="GO" id="GO:0046677">
    <property type="term" value="P:response to antibiotic"/>
    <property type="evidence" value="ECO:0007669"/>
    <property type="project" value="InterPro"/>
</dbReference>
<dbReference type="InterPro" id="IPR052036">
    <property type="entry name" value="Hydrolase/PRTase-associated"/>
</dbReference>
<dbReference type="PROSITE" id="PS01279">
    <property type="entry name" value="PCMT"/>
    <property type="match status" value="1"/>
</dbReference>
<dbReference type="RefSeq" id="WP_119060040.1">
    <property type="nucleotide sequence ID" value="NZ_QXDF01000001.1"/>
</dbReference>
<dbReference type="GO" id="GO:0004719">
    <property type="term" value="F:protein-L-isoaspartate (D-aspartate) O-methyltransferase activity"/>
    <property type="evidence" value="ECO:0007669"/>
    <property type="project" value="UniProtKB-UniRule"/>
</dbReference>
<dbReference type="EMBL" id="QXDF01000001">
    <property type="protein sequence ID" value="RIA55086.1"/>
    <property type="molecule type" value="Genomic_DNA"/>
</dbReference>
<comment type="caution">
    <text evidence="8">The sequence shown here is derived from an EMBL/GenBank/DDBJ whole genome shotgun (WGS) entry which is preliminary data.</text>
</comment>
<comment type="catalytic activity">
    <reaction evidence="7">
        <text>[protein]-L-isoaspartate + S-adenosyl-L-methionine = [protein]-L-isoaspartate alpha-methyl ester + S-adenosyl-L-homocysteine</text>
        <dbReference type="Rhea" id="RHEA:12705"/>
        <dbReference type="Rhea" id="RHEA-COMP:12143"/>
        <dbReference type="Rhea" id="RHEA-COMP:12144"/>
        <dbReference type="ChEBI" id="CHEBI:57856"/>
        <dbReference type="ChEBI" id="CHEBI:59789"/>
        <dbReference type="ChEBI" id="CHEBI:90596"/>
        <dbReference type="ChEBI" id="CHEBI:90598"/>
        <dbReference type="EC" id="2.1.1.77"/>
    </reaction>
</comment>
<feature type="active site" evidence="7">
    <location>
        <position position="71"/>
    </location>
</feature>
<evidence type="ECO:0000256" key="4">
    <source>
        <dbReference type="ARBA" id="ARBA00022603"/>
    </source>
</evidence>
<evidence type="ECO:0000256" key="7">
    <source>
        <dbReference type="HAMAP-Rule" id="MF_00090"/>
    </source>
</evidence>
<dbReference type="HAMAP" id="MF_00090">
    <property type="entry name" value="PIMT"/>
    <property type="match status" value="1"/>
</dbReference>
<dbReference type="InterPro" id="IPR000682">
    <property type="entry name" value="PCMT"/>
</dbReference>
<reference evidence="8 9" key="1">
    <citation type="submission" date="2018-08" db="EMBL/GenBank/DDBJ databases">
        <title>Genomic Encyclopedia of Archaeal and Bacterial Type Strains, Phase II (KMG-II): from individual species to whole genera.</title>
        <authorList>
            <person name="Goeker M."/>
        </authorList>
    </citation>
    <scope>NUCLEOTIDE SEQUENCE [LARGE SCALE GENOMIC DNA]</scope>
    <source>
        <strain evidence="8 9">DSM 5002</strain>
    </source>
</reference>
<protein>
    <recommendedName>
        <fullName evidence="7">Protein-L-isoaspartate O-methyltransferase</fullName>
        <ecNumber evidence="7">2.1.1.77</ecNumber>
    </recommendedName>
    <alternativeName>
        <fullName evidence="7">L-isoaspartyl protein carboxyl methyltransferase</fullName>
    </alternativeName>
    <alternativeName>
        <fullName evidence="7">Protein L-isoaspartyl methyltransferase</fullName>
    </alternativeName>
    <alternativeName>
        <fullName evidence="7">Protein-beta-aspartate methyltransferase</fullName>
        <shortName evidence="7">PIMT</shortName>
    </alternativeName>
</protein>
<gene>
    <name evidence="7" type="primary">pcm</name>
    <name evidence="8" type="ORF">BXY53_0139</name>
</gene>
<dbReference type="NCBIfam" id="NF001453">
    <property type="entry name" value="PRK00312.1"/>
    <property type="match status" value="1"/>
</dbReference>
<evidence type="ECO:0000256" key="6">
    <source>
        <dbReference type="ARBA" id="ARBA00022691"/>
    </source>
</evidence>
<evidence type="ECO:0000313" key="8">
    <source>
        <dbReference type="EMBL" id="RIA55086.1"/>
    </source>
</evidence>
<evidence type="ECO:0000256" key="5">
    <source>
        <dbReference type="ARBA" id="ARBA00022679"/>
    </source>
</evidence>
<name>A0A397Q109_9HYPH</name>
<keyword evidence="5 7" id="KW-0808">Transferase</keyword>
<dbReference type="SUPFAM" id="SSF53335">
    <property type="entry name" value="S-adenosyl-L-methionine-dependent methyltransferases"/>
    <property type="match status" value="1"/>
</dbReference>
<evidence type="ECO:0000256" key="2">
    <source>
        <dbReference type="ARBA" id="ARBA00005369"/>
    </source>
</evidence>
<dbReference type="PANTHER" id="PTHR31299">
    <property type="entry name" value="ESTERASE, PUTATIVE (AFU_ORTHOLOGUE AFUA_1G05850)-RELATED"/>
    <property type="match status" value="1"/>
</dbReference>
<dbReference type="Gene3D" id="3.30.1870.10">
    <property type="entry name" value="EreA-like, domain 2"/>
    <property type="match status" value="1"/>
</dbReference>
<dbReference type="NCBIfam" id="TIGR00080">
    <property type="entry name" value="pimt"/>
    <property type="match status" value="1"/>
</dbReference>
<comment type="similarity">
    <text evidence="2 7">Belongs to the methyltransferase superfamily. L-isoaspartyl/D-aspartyl protein methyltransferase family.</text>
</comment>
<proteinExistence type="inferred from homology"/>
<dbReference type="CDD" id="cd02440">
    <property type="entry name" value="AdoMet_MTases"/>
    <property type="match status" value="1"/>
</dbReference>
<keyword evidence="9" id="KW-1185">Reference proteome</keyword>
<keyword evidence="4 7" id="KW-0489">Methyltransferase</keyword>
<comment type="subcellular location">
    <subcellularLocation>
        <location evidence="1 7">Cytoplasm</location>
    </subcellularLocation>
</comment>
<dbReference type="Gene3D" id="3.40.1660.10">
    <property type="entry name" value="EreA-like (biosynthetic domain)"/>
    <property type="match status" value="1"/>
</dbReference>
<evidence type="ECO:0000256" key="1">
    <source>
        <dbReference type="ARBA" id="ARBA00004496"/>
    </source>
</evidence>
<evidence type="ECO:0000256" key="3">
    <source>
        <dbReference type="ARBA" id="ARBA00022490"/>
    </source>
</evidence>
<sequence length="676" mass="75591">MAPDNDRGDQPDFQRLRAEMVERHIAARGVRDMLVLGAMNSVPREKFVPEELAPHAYEDQPLPIPGRQTISQPYIVAYMVEALALQGGEKVLEVGAGSGYAAAVLGEIAKDVFAIERVAQLATTAAGNLSDAGYTNVHVRHADGTEGWAEEAPFDAILVSAGAPRVPRALLHQLRTGGRMVVPIGTDPRAQELIRITRTGEDDYEREDIADVRFVPLIGREGWELEEEEAQRSRPRVIQKAPAVSMSLPGAIASSGTSFTDVADADLTPLLERIGDARVVLIGEASHGTSEFYRLRAEITKRLIAEKGFGFVAIEGDWPDAARIDHYVRQRDIPPSEWTAFSRFPTWMWRNEETRAFVDWLHAHNTERPWDQRAAFYGLDLYSLYSSVRQVVSYLEDVDPDLAAVARHRYGCLTPWEADPAAYGHAALLGYYRSCERDVTHMLVELLEKRQQFELHDGERFLDAEQNAALVRAAEQYYRTMYYGSRASWNLRDSHMFDTLKRLLDFHGPKSKAVIWAHNSHTGDASATEMSSRGEHNIGQLCRQAFGDSAYSIGFGTYDGTVAAASEWDGPMEVKAVRPAHPQSYERLFHMTNTPGLMLPLRSDANATSREGLLKPRLERAIGVIYRPETELASHYFEATLPEQFDEYVWVDHTSSVTPLDTAMLEGLPETYPFGV</sequence>
<dbReference type="OrthoDB" id="9810066at2"/>
<dbReference type="GO" id="GO:0032259">
    <property type="term" value="P:methylation"/>
    <property type="evidence" value="ECO:0007669"/>
    <property type="project" value="UniProtKB-KW"/>
</dbReference>
<dbReference type="Pfam" id="PF01135">
    <property type="entry name" value="PCMT"/>
    <property type="match status" value="1"/>
</dbReference>
<dbReference type="AlphaFoldDB" id="A0A397Q109"/>
<comment type="function">
    <text evidence="7">Catalyzes the methyl esterification of L-isoaspartyl residues in peptides and proteins that result from spontaneous decomposition of normal L-aspartyl and L-asparaginyl residues. It plays a role in the repair and/or degradation of damaged proteins.</text>
</comment>
<evidence type="ECO:0000313" key="9">
    <source>
        <dbReference type="Proteomes" id="UP000266273"/>
    </source>
</evidence>
<dbReference type="GO" id="GO:0005737">
    <property type="term" value="C:cytoplasm"/>
    <property type="evidence" value="ECO:0007669"/>
    <property type="project" value="UniProtKB-SubCell"/>
</dbReference>
<dbReference type="FunFam" id="3.40.50.150:FF:000010">
    <property type="entry name" value="Protein-L-isoaspartate O-methyltransferase"/>
    <property type="match status" value="1"/>
</dbReference>
<dbReference type="GO" id="GO:0030091">
    <property type="term" value="P:protein repair"/>
    <property type="evidence" value="ECO:0007669"/>
    <property type="project" value="UniProtKB-UniRule"/>
</dbReference>
<dbReference type="Proteomes" id="UP000266273">
    <property type="component" value="Unassembled WGS sequence"/>
</dbReference>
<organism evidence="8 9">
    <name type="scientific">Dichotomicrobium thermohalophilum</name>
    <dbReference type="NCBI Taxonomy" id="933063"/>
    <lineage>
        <taxon>Bacteria</taxon>
        <taxon>Pseudomonadati</taxon>
        <taxon>Pseudomonadota</taxon>
        <taxon>Alphaproteobacteria</taxon>
        <taxon>Hyphomicrobiales</taxon>
        <taxon>Hyphomicrobiaceae</taxon>
        <taxon>Dichotomicrobium</taxon>
    </lineage>
</organism>
<dbReference type="InterPro" id="IPR007815">
    <property type="entry name" value="Emycin_Estase"/>
</dbReference>
<dbReference type="InterPro" id="IPR029063">
    <property type="entry name" value="SAM-dependent_MTases_sf"/>
</dbReference>
<keyword evidence="6 7" id="KW-0949">S-adenosyl-L-methionine</keyword>
<dbReference type="Gene3D" id="3.40.50.150">
    <property type="entry name" value="Vaccinia Virus protein VP39"/>
    <property type="match status" value="1"/>
</dbReference>
<dbReference type="CDD" id="cd14728">
    <property type="entry name" value="Ere-like"/>
    <property type="match status" value="1"/>
</dbReference>
<dbReference type="Gene3D" id="1.20.1440.30">
    <property type="entry name" value="Biosynthetic Protein domain"/>
    <property type="match status" value="1"/>
</dbReference>
<keyword evidence="3 7" id="KW-0963">Cytoplasm</keyword>
<dbReference type="PANTHER" id="PTHR31299:SF0">
    <property type="entry name" value="ESTERASE, PUTATIVE (AFU_ORTHOLOGUE AFUA_1G05850)-RELATED"/>
    <property type="match status" value="1"/>
</dbReference>
<dbReference type="EC" id="2.1.1.77" evidence="7"/>
<dbReference type="Pfam" id="PF05139">
    <property type="entry name" value="Erythro_esteras"/>
    <property type="match status" value="1"/>
</dbReference>